<dbReference type="Proteomes" id="UP001600165">
    <property type="component" value="Unassembled WGS sequence"/>
</dbReference>
<reference evidence="1 2" key="1">
    <citation type="submission" date="2024-10" db="EMBL/GenBank/DDBJ databases">
        <authorList>
            <person name="Ratan Roy A."/>
            <person name="Morales Sandoval P.H."/>
            <person name="De Los Santos Villalobos S."/>
            <person name="Chakraborty S."/>
            <person name="Mukherjee J."/>
        </authorList>
    </citation>
    <scope>NUCLEOTIDE SEQUENCE [LARGE SCALE GENOMIC DNA]</scope>
    <source>
        <strain evidence="1 2">S1</strain>
    </source>
</reference>
<keyword evidence="2" id="KW-1185">Reference proteome</keyword>
<organism evidence="1 2">
    <name type="scientific">Almyronema epifaneia S1</name>
    <dbReference type="NCBI Taxonomy" id="2991925"/>
    <lineage>
        <taxon>Bacteria</taxon>
        <taxon>Bacillati</taxon>
        <taxon>Cyanobacteriota</taxon>
        <taxon>Cyanophyceae</taxon>
        <taxon>Nodosilineales</taxon>
        <taxon>Nodosilineaceae</taxon>
        <taxon>Almyronema</taxon>
        <taxon>Almyronema epifaneia</taxon>
    </lineage>
</organism>
<gene>
    <name evidence="1" type="ORF">ACFVKH_13945</name>
</gene>
<dbReference type="RefSeq" id="WP_377966054.1">
    <property type="nucleotide sequence ID" value="NZ_JBHZOL010000086.1"/>
</dbReference>
<sequence>MRQLAFWGVTATLAVGSALIGVTLAGDRDLETGLSASLSSQSTPSLPQFLVVAGGPVPGYNEIALEKNVLYFQRTLAAMGVDPGLADIFFANGNDGQATVRYLDAAGQERFKPPAIPHLQGAASVDNLLAWLTTAQTAPQDCSTFFYFTGHGGYNAQNEDNNTLLLWGDRSFSVQELATQLDQLPTTQPFVTMMAQCFAGSFANVIYEGGNPENPVALQTRCGFFATVSDRPSVGCTPEVNEADYQDYSSSFFAGLSGISRTGAAVPSADYDQDGTVTYAEAHAFAKVDEATADWPISTSEAWLQRQASGSAVAEILSLPIATLQHLARPEQQFVIESLSARMQLDTRLSFRANARQLPPRDRLDEVEQAYLMRLQMELTHVGMEQKIRQRGDTAAIAILQKLLTCEAGSWDQEAERVRQN</sequence>
<comment type="caution">
    <text evidence="1">The sequence shown here is derived from an EMBL/GenBank/DDBJ whole genome shotgun (WGS) entry which is preliminary data.</text>
</comment>
<accession>A0ABW6IGQ7</accession>
<evidence type="ECO:0000313" key="1">
    <source>
        <dbReference type="EMBL" id="MFE4107390.1"/>
    </source>
</evidence>
<proteinExistence type="predicted"/>
<name>A0ABW6IGQ7_9CYAN</name>
<protein>
    <submittedName>
        <fullName evidence="1">Caspase domain-containing protein</fullName>
    </submittedName>
</protein>
<dbReference type="Gene3D" id="3.40.50.1460">
    <property type="match status" value="1"/>
</dbReference>
<evidence type="ECO:0000313" key="2">
    <source>
        <dbReference type="Proteomes" id="UP001600165"/>
    </source>
</evidence>
<dbReference type="EMBL" id="JBHZOL010000086">
    <property type="protein sequence ID" value="MFE4107390.1"/>
    <property type="molecule type" value="Genomic_DNA"/>
</dbReference>